<feature type="transmembrane region" description="Helical" evidence="7">
    <location>
        <begin position="63"/>
        <end position="81"/>
    </location>
</feature>
<dbReference type="InterPro" id="IPR000109">
    <property type="entry name" value="POT_fam"/>
</dbReference>
<feature type="transmembrane region" description="Helical" evidence="7">
    <location>
        <begin position="123"/>
        <end position="143"/>
    </location>
</feature>
<keyword evidence="4 7" id="KW-1133">Transmembrane helix</keyword>
<proteinExistence type="inferred from homology"/>
<feature type="region of interest" description="Disordered" evidence="6">
    <location>
        <begin position="24"/>
        <end position="49"/>
    </location>
</feature>
<dbReference type="Proteomes" id="UP000030687">
    <property type="component" value="Unassembled WGS sequence"/>
</dbReference>
<dbReference type="OMA" id="LPTIMFA"/>
<comment type="similarity">
    <text evidence="2">Belongs to the major facilitator superfamily. Proton-dependent oligopeptide transporter (POT/PTR) (TC 2.A.17) family.</text>
</comment>
<dbReference type="Gramene" id="ESR51801">
    <property type="protein sequence ID" value="ESR51801"/>
    <property type="gene ID" value="CICLE_v10030982mg"/>
</dbReference>
<dbReference type="Pfam" id="PF00854">
    <property type="entry name" value="PTR2"/>
    <property type="match status" value="1"/>
</dbReference>
<feature type="transmembrane region" description="Helical" evidence="7">
    <location>
        <begin position="362"/>
        <end position="381"/>
    </location>
</feature>
<keyword evidence="3 7" id="KW-0812">Transmembrane</keyword>
<dbReference type="PANTHER" id="PTHR11654">
    <property type="entry name" value="OLIGOPEPTIDE TRANSPORTER-RELATED"/>
    <property type="match status" value="1"/>
</dbReference>
<feature type="transmembrane region" description="Helical" evidence="7">
    <location>
        <begin position="240"/>
        <end position="260"/>
    </location>
</feature>
<evidence type="ECO:0000256" key="3">
    <source>
        <dbReference type="ARBA" id="ARBA00022692"/>
    </source>
</evidence>
<organism evidence="8 9">
    <name type="scientific">Citrus clementina</name>
    <name type="common">Clementine</name>
    <name type="synonym">Citrus deliciosa x Citrus sinensis</name>
    <dbReference type="NCBI Taxonomy" id="85681"/>
    <lineage>
        <taxon>Eukaryota</taxon>
        <taxon>Viridiplantae</taxon>
        <taxon>Streptophyta</taxon>
        <taxon>Embryophyta</taxon>
        <taxon>Tracheophyta</taxon>
        <taxon>Spermatophyta</taxon>
        <taxon>Magnoliopsida</taxon>
        <taxon>eudicotyledons</taxon>
        <taxon>Gunneridae</taxon>
        <taxon>Pentapetalae</taxon>
        <taxon>rosids</taxon>
        <taxon>malvids</taxon>
        <taxon>Sapindales</taxon>
        <taxon>Rutaceae</taxon>
        <taxon>Aurantioideae</taxon>
        <taxon>Citrus</taxon>
    </lineage>
</organism>
<feature type="transmembrane region" description="Helical" evidence="7">
    <location>
        <begin position="401"/>
        <end position="422"/>
    </location>
</feature>
<comment type="subcellular location">
    <subcellularLocation>
        <location evidence="1">Membrane</location>
        <topology evidence="1">Multi-pass membrane protein</topology>
    </subcellularLocation>
</comment>
<dbReference type="OrthoDB" id="8904098at2759"/>
<accession>V4TPM9</accession>
<evidence type="ECO:0000256" key="6">
    <source>
        <dbReference type="SAM" id="MobiDB-lite"/>
    </source>
</evidence>
<evidence type="ECO:0000256" key="7">
    <source>
        <dbReference type="SAM" id="Phobius"/>
    </source>
</evidence>
<feature type="compositionally biased region" description="Basic and acidic residues" evidence="6">
    <location>
        <begin position="28"/>
        <end position="48"/>
    </location>
</feature>
<sequence length="614" mass="68274">MVGDQKQKEPSSSVQWYCGARCFQKPSSPEREDVILSDSKRHPPDQKKPGGWKAMPYILGNETFERLATIGLLANFMVYLLKEYHMNQTSAANILNIWGGVTNFAPLLGAFISDTYTGRFKTITFASIAAILGMLTVTLTAWLPQLHPPKCDVAKPPFGQCKSANSMQLGVLVMGLGLLSIGTGGIRPCSIPFGVDQFDATTDEGVKGINSFFNWYYTTFTVVILITQTVLVYIQDSVSWVIGFGIPTVLMIGAIILFLVGKKLYVLVEPEGSIFSGIGQVLVAAYKKRRLTLPQGQMDHHGIFYDPPPKLFVLSKLPLTHQFRFLNKAAMIVDNNELKPDGTPVNQWRLCSIQQVEEVKCLIKIIPIWAAGIISLTSISQQGTFTVSQAMKMNRHLGPKFQIPPGTVGVISMITIGLWLPFYDTVLVPALRKITKHEGGITLLQRIGIGMIFSILSMIVAGLVERGRRASAHLHPMSQVSVFWLAPQLILMGFCEAFNIIGQIEFFNKQFPDHMRSIANSLLFCSFGFASYLSSLLITIVHGVTARHGHPDWLTNDIDAGRLDYFYFLIAGLGGLNIVYFLYCARRYRYKSGIQSLEDQKPYLDLELVDPTKQ</sequence>
<dbReference type="eggNOG" id="KOG1237">
    <property type="taxonomic scope" value="Eukaryota"/>
</dbReference>
<dbReference type="KEGG" id="cic:CICLE_v10030982mg"/>
<dbReference type="InterPro" id="IPR036259">
    <property type="entry name" value="MFS_trans_sf"/>
</dbReference>
<feature type="transmembrane region" description="Helical" evidence="7">
    <location>
        <begin position="93"/>
        <end position="111"/>
    </location>
</feature>
<evidence type="ECO:0000313" key="8">
    <source>
        <dbReference type="EMBL" id="ESR51801.1"/>
    </source>
</evidence>
<dbReference type="AlphaFoldDB" id="V4TPM9"/>
<evidence type="ECO:0000256" key="5">
    <source>
        <dbReference type="ARBA" id="ARBA00023136"/>
    </source>
</evidence>
<keyword evidence="9" id="KW-1185">Reference proteome</keyword>
<evidence type="ECO:0000256" key="2">
    <source>
        <dbReference type="ARBA" id="ARBA00005982"/>
    </source>
</evidence>
<dbReference type="GO" id="GO:0022857">
    <property type="term" value="F:transmembrane transporter activity"/>
    <property type="evidence" value="ECO:0007669"/>
    <property type="project" value="InterPro"/>
</dbReference>
<evidence type="ECO:0000256" key="4">
    <source>
        <dbReference type="ARBA" id="ARBA00022989"/>
    </source>
</evidence>
<dbReference type="Gene3D" id="1.20.1250.20">
    <property type="entry name" value="MFS general substrate transporter like domains"/>
    <property type="match status" value="1"/>
</dbReference>
<reference evidence="8 9" key="1">
    <citation type="submission" date="2013-10" db="EMBL/GenBank/DDBJ databases">
        <authorList>
            <consortium name="International Citrus Genome Consortium"/>
            <person name="Jenkins J."/>
            <person name="Schmutz J."/>
            <person name="Prochnik S."/>
            <person name="Rokhsar D."/>
            <person name="Gmitter F."/>
            <person name="Ollitrault P."/>
            <person name="Machado M."/>
            <person name="Talon M."/>
            <person name="Wincker P."/>
            <person name="Jaillon O."/>
            <person name="Morgante M."/>
        </authorList>
    </citation>
    <scope>NUCLEOTIDE SEQUENCE</scope>
    <source>
        <strain evidence="9">cv. Clemenules</strain>
    </source>
</reference>
<protein>
    <recommendedName>
        <fullName evidence="10">Major facilitator superfamily (MFS) profile domain-containing protein</fullName>
    </recommendedName>
</protein>
<feature type="transmembrane region" description="Helical" evidence="7">
    <location>
        <begin position="484"/>
        <end position="501"/>
    </location>
</feature>
<feature type="transmembrane region" description="Helical" evidence="7">
    <location>
        <begin position="443"/>
        <end position="464"/>
    </location>
</feature>
<evidence type="ECO:0000256" key="1">
    <source>
        <dbReference type="ARBA" id="ARBA00004141"/>
    </source>
</evidence>
<feature type="transmembrane region" description="Helical" evidence="7">
    <location>
        <begin position="522"/>
        <end position="545"/>
    </location>
</feature>
<name>V4TPM9_CITCL</name>
<dbReference type="EMBL" id="KI536726">
    <property type="protein sequence ID" value="ESR51801.1"/>
    <property type="molecule type" value="Genomic_DNA"/>
</dbReference>
<dbReference type="SUPFAM" id="SSF103473">
    <property type="entry name" value="MFS general substrate transporter"/>
    <property type="match status" value="1"/>
</dbReference>
<feature type="transmembrane region" description="Helical" evidence="7">
    <location>
        <begin position="565"/>
        <end position="583"/>
    </location>
</feature>
<gene>
    <name evidence="8" type="ORF">CICLE_v10030982mg</name>
</gene>
<dbReference type="FunCoup" id="V4TPM9">
    <property type="interactions" value="1176"/>
</dbReference>
<feature type="transmembrane region" description="Helical" evidence="7">
    <location>
        <begin position="215"/>
        <end position="234"/>
    </location>
</feature>
<dbReference type="GO" id="GO:0016020">
    <property type="term" value="C:membrane"/>
    <property type="evidence" value="ECO:0007669"/>
    <property type="project" value="UniProtKB-SubCell"/>
</dbReference>
<keyword evidence="5 7" id="KW-0472">Membrane</keyword>
<dbReference type="CDD" id="cd17416">
    <property type="entry name" value="MFS_NPF1_2"/>
    <property type="match status" value="1"/>
</dbReference>
<feature type="transmembrane region" description="Helical" evidence="7">
    <location>
        <begin position="163"/>
        <end position="181"/>
    </location>
</feature>
<dbReference type="InParanoid" id="V4TPM9"/>
<evidence type="ECO:0008006" key="10">
    <source>
        <dbReference type="Google" id="ProtNLM"/>
    </source>
</evidence>
<evidence type="ECO:0000313" key="9">
    <source>
        <dbReference type="Proteomes" id="UP000030687"/>
    </source>
</evidence>